<dbReference type="GO" id="GO:0005737">
    <property type="term" value="C:cytoplasm"/>
    <property type="evidence" value="ECO:0007669"/>
    <property type="project" value="InterPro"/>
</dbReference>
<dbReference type="Proteomes" id="UP000265618">
    <property type="component" value="Unassembled WGS sequence"/>
</dbReference>
<reference evidence="2 3" key="1">
    <citation type="journal article" date="2018" name="PLoS ONE">
        <title>The draft genome of Kipferlia bialata reveals reductive genome evolution in fornicate parasites.</title>
        <authorList>
            <person name="Tanifuji G."/>
            <person name="Takabayashi S."/>
            <person name="Kume K."/>
            <person name="Takagi M."/>
            <person name="Nakayama T."/>
            <person name="Kamikawa R."/>
            <person name="Inagaki Y."/>
            <person name="Hashimoto T."/>
        </authorList>
    </citation>
    <scope>NUCLEOTIDE SEQUENCE [LARGE SCALE GENOMIC DNA]</scope>
    <source>
        <strain evidence="2">NY0173</strain>
    </source>
</reference>
<evidence type="ECO:0000313" key="2">
    <source>
        <dbReference type="EMBL" id="GIQ89399.1"/>
    </source>
</evidence>
<sequence length="128" mass="14555">MEEQLIDFTAKATSRSKKYFRMGRQVVMQKLGKAQKLEEDPQFRTHVSEFRSMNTVMQTLAKNVSSVSSTNVAVGCAEANCIEQMRAIGRKHPNTHLASTLETVCEALTEIQEYREEYTSHVRDNPAK</sequence>
<feature type="non-terminal residue" evidence="2">
    <location>
        <position position="1"/>
    </location>
</feature>
<keyword evidence="3" id="KW-1185">Reference proteome</keyword>
<dbReference type="AlphaFoldDB" id="A0A9K3GMM0"/>
<protein>
    <recommendedName>
        <fullName evidence="1">BAR domain-containing protein</fullName>
    </recommendedName>
</protein>
<organism evidence="2 3">
    <name type="scientific">Kipferlia bialata</name>
    <dbReference type="NCBI Taxonomy" id="797122"/>
    <lineage>
        <taxon>Eukaryota</taxon>
        <taxon>Metamonada</taxon>
        <taxon>Carpediemonas-like organisms</taxon>
        <taxon>Kipferlia</taxon>
    </lineage>
</organism>
<dbReference type="InterPro" id="IPR027267">
    <property type="entry name" value="AH/BAR_dom_sf"/>
</dbReference>
<accession>A0A9K3GMM0</accession>
<comment type="caution">
    <text evidence="2">The sequence shown here is derived from an EMBL/GenBank/DDBJ whole genome shotgun (WGS) entry which is preliminary data.</text>
</comment>
<dbReference type="Gene3D" id="1.20.1270.60">
    <property type="entry name" value="Arfaptin homology (AH) domain/BAR domain"/>
    <property type="match status" value="1"/>
</dbReference>
<evidence type="ECO:0000313" key="3">
    <source>
        <dbReference type="Proteomes" id="UP000265618"/>
    </source>
</evidence>
<gene>
    <name evidence="2" type="ORF">KIPB_011852</name>
</gene>
<name>A0A9K3GMM0_9EUKA</name>
<evidence type="ECO:0000259" key="1">
    <source>
        <dbReference type="Pfam" id="PF03114"/>
    </source>
</evidence>
<dbReference type="Pfam" id="PF03114">
    <property type="entry name" value="BAR"/>
    <property type="match status" value="1"/>
</dbReference>
<dbReference type="InterPro" id="IPR004148">
    <property type="entry name" value="BAR_dom"/>
</dbReference>
<feature type="domain" description="BAR" evidence="1">
    <location>
        <begin position="20"/>
        <end position="113"/>
    </location>
</feature>
<dbReference type="EMBL" id="BDIP01005001">
    <property type="protein sequence ID" value="GIQ89399.1"/>
    <property type="molecule type" value="Genomic_DNA"/>
</dbReference>
<dbReference type="SUPFAM" id="SSF103657">
    <property type="entry name" value="BAR/IMD domain-like"/>
    <property type="match status" value="1"/>
</dbReference>
<proteinExistence type="predicted"/>